<feature type="compositionally biased region" description="Acidic residues" evidence="2">
    <location>
        <begin position="818"/>
        <end position="831"/>
    </location>
</feature>
<feature type="compositionally biased region" description="Low complexity" evidence="2">
    <location>
        <begin position="402"/>
        <end position="411"/>
    </location>
</feature>
<feature type="region of interest" description="Disordered" evidence="2">
    <location>
        <begin position="566"/>
        <end position="633"/>
    </location>
</feature>
<reference evidence="3" key="1">
    <citation type="submission" date="2020-05" db="EMBL/GenBank/DDBJ databases">
        <title>Phylogenomic resolution of chytrid fungi.</title>
        <authorList>
            <person name="Stajich J.E."/>
            <person name="Amses K."/>
            <person name="Simmons R."/>
            <person name="Seto K."/>
            <person name="Myers J."/>
            <person name="Bonds A."/>
            <person name="Quandt C.A."/>
            <person name="Barry K."/>
            <person name="Liu P."/>
            <person name="Grigoriev I."/>
            <person name="Longcore J.E."/>
            <person name="James T.Y."/>
        </authorList>
    </citation>
    <scope>NUCLEOTIDE SEQUENCE</scope>
    <source>
        <strain evidence="3">JEL0379</strain>
    </source>
</reference>
<feature type="compositionally biased region" description="Acidic residues" evidence="2">
    <location>
        <begin position="617"/>
        <end position="633"/>
    </location>
</feature>
<feature type="region of interest" description="Disordered" evidence="2">
    <location>
        <begin position="370"/>
        <end position="427"/>
    </location>
</feature>
<gene>
    <name evidence="3" type="ORF">HDU87_004897</name>
</gene>
<feature type="region of interest" description="Disordered" evidence="2">
    <location>
        <begin position="667"/>
        <end position="690"/>
    </location>
</feature>
<keyword evidence="4" id="KW-1185">Reference proteome</keyword>
<feature type="compositionally biased region" description="Basic residues" evidence="2">
    <location>
        <begin position="860"/>
        <end position="872"/>
    </location>
</feature>
<dbReference type="Proteomes" id="UP001212152">
    <property type="component" value="Unassembled WGS sequence"/>
</dbReference>
<feature type="compositionally biased region" description="Basic and acidic residues" evidence="2">
    <location>
        <begin position="879"/>
        <end position="895"/>
    </location>
</feature>
<feature type="coiled-coil region" evidence="1">
    <location>
        <begin position="728"/>
        <end position="762"/>
    </location>
</feature>
<sequence>MLNDDTRRPRSEMGSQPGPMPAYSTNRRMSLQGVLQKSQNRRMSILPQPAEGGSSSYETRRVPEDSSSGYGGRLSSRTSMANSQDPLVARKPGRYDAINTLRSVQAADTRSEALQGTRRSGYEPSFGYGSRDSTMQPHSGYLMPPGHNMNLPSLGSVAPLQKKPGALWDADEADEIGAFRAQQHMRLSVDSSIDDMRKYGQSVQHPGKLMNVLPDEYDREVQTEFDITCNELLNVLGEFETALEEMTIWKDDFLKQTVPSNIKLQLTLLFARLFRSKSDLHEPMFELIKQVRVYSRPWLNKSFSLVELEKDYQRQCHLIDVAIRKMEQMQLQIATVRSEKRVALWERLTHKVMELYPDYAGQFVDEEPIIPPPLIKEPAKDEPNLKSGERTSDVEASDEQLSHASSLSGDSYSDDDGDDKAKGGSDPYGTIKDSIIDYIREERPSWKRIARDLVATFRGLLEDCHPEFHQLLANLHRRPFPRPPRLTYLSIHTHSVIHREPRVPLVRKSWSLPDMRALARREIADADPQMVERTGLRRSNSFGAFQRLTRKGKYHLKQPFHLGLIPKRTASPKKGTKMRETSEAGGMRSEMDGVTGEMDVMARPQEGDAESTSAVEREDENDELESQPDEVFDSEGPLEEIEYMGEIDDEEIEEAVNRFMEERPMTFPAENSGEQPEDGIDALPPEDQPVGERKVSFTLQEIMELTMLHGQQMQLLQFEYEGRIQNLTTEIAERKAAYEEKIDAYEARVDHLQQRSKRIAQAYQKQAKEVAFTDTPRRSSKRASTTRAGSIPSRASRGAGTLSQSASAELPPAPDAEGQTDEDDDSFEEDPALSSRTPSRRNAEDRGDAGSDSRVSSVRSSRRASRSRRSMVHSRQLQSRKEAKQAKLKQKETAAARKRAEKSRYTPVFQSAPFAMSFMDRLRWFTELKLQKRSRIAEKYRRLEIEENEHRLAQYQLLESHAKARSTRGPNALPAEFMPMPGDVPPPKRREVWGQQGITMPWGGRYNVHQGHGKKPVNILNLFDVAMNIDLPHQDS</sequence>
<evidence type="ECO:0000256" key="1">
    <source>
        <dbReference type="SAM" id="Coils"/>
    </source>
</evidence>
<organism evidence="3 4">
    <name type="scientific">Geranomyces variabilis</name>
    <dbReference type="NCBI Taxonomy" id="109894"/>
    <lineage>
        <taxon>Eukaryota</taxon>
        <taxon>Fungi</taxon>
        <taxon>Fungi incertae sedis</taxon>
        <taxon>Chytridiomycota</taxon>
        <taxon>Chytridiomycota incertae sedis</taxon>
        <taxon>Chytridiomycetes</taxon>
        <taxon>Spizellomycetales</taxon>
        <taxon>Powellomycetaceae</taxon>
        <taxon>Geranomyces</taxon>
    </lineage>
</organism>
<feature type="region of interest" description="Disordered" evidence="2">
    <location>
        <begin position="106"/>
        <end position="130"/>
    </location>
</feature>
<protein>
    <submittedName>
        <fullName evidence="3">Uncharacterized protein</fullName>
    </submittedName>
</protein>
<evidence type="ECO:0000256" key="2">
    <source>
        <dbReference type="SAM" id="MobiDB-lite"/>
    </source>
</evidence>
<evidence type="ECO:0000313" key="3">
    <source>
        <dbReference type="EMBL" id="KAJ3176758.1"/>
    </source>
</evidence>
<feature type="compositionally biased region" description="Basic and acidic residues" evidence="2">
    <location>
        <begin position="377"/>
        <end position="393"/>
    </location>
</feature>
<proteinExistence type="predicted"/>
<evidence type="ECO:0000313" key="4">
    <source>
        <dbReference type="Proteomes" id="UP001212152"/>
    </source>
</evidence>
<feature type="region of interest" description="Disordered" evidence="2">
    <location>
        <begin position="765"/>
        <end position="902"/>
    </location>
</feature>
<dbReference type="AlphaFoldDB" id="A0AAD5XLK0"/>
<feature type="region of interest" description="Disordered" evidence="2">
    <location>
        <begin position="1"/>
        <end position="90"/>
    </location>
</feature>
<feature type="compositionally biased region" description="Basic and acidic residues" evidence="2">
    <location>
        <begin position="1"/>
        <end position="11"/>
    </location>
</feature>
<feature type="compositionally biased region" description="Polar residues" evidence="2">
    <location>
        <begin position="106"/>
        <end position="118"/>
    </location>
</feature>
<accession>A0AAD5XLK0</accession>
<name>A0AAD5XLK0_9FUNG</name>
<keyword evidence="1" id="KW-0175">Coiled coil</keyword>
<dbReference type="EMBL" id="JADGJQ010000038">
    <property type="protein sequence ID" value="KAJ3176758.1"/>
    <property type="molecule type" value="Genomic_DNA"/>
</dbReference>
<feature type="compositionally biased region" description="Basic and acidic residues" evidence="2">
    <location>
        <begin position="841"/>
        <end position="851"/>
    </location>
</feature>
<feature type="compositionally biased region" description="Polar residues" evidence="2">
    <location>
        <begin position="23"/>
        <end position="42"/>
    </location>
</feature>
<comment type="caution">
    <text evidence="3">The sequence shown here is derived from an EMBL/GenBank/DDBJ whole genome shotgun (WGS) entry which is preliminary data.</text>
</comment>